<protein>
    <submittedName>
        <fullName evidence="2">Uncharacterized protein</fullName>
    </submittedName>
</protein>
<feature type="region of interest" description="Disordered" evidence="1">
    <location>
        <begin position="72"/>
        <end position="139"/>
    </location>
</feature>
<proteinExistence type="predicted"/>
<keyword evidence="3" id="KW-1185">Reference proteome</keyword>
<evidence type="ECO:0000256" key="1">
    <source>
        <dbReference type="SAM" id="MobiDB-lite"/>
    </source>
</evidence>
<evidence type="ECO:0000313" key="2">
    <source>
        <dbReference type="EMBL" id="GFO04046.1"/>
    </source>
</evidence>
<dbReference type="Proteomes" id="UP000735302">
    <property type="component" value="Unassembled WGS sequence"/>
</dbReference>
<name>A0AAV3ZYM0_9GAST</name>
<organism evidence="2 3">
    <name type="scientific">Plakobranchus ocellatus</name>
    <dbReference type="NCBI Taxonomy" id="259542"/>
    <lineage>
        <taxon>Eukaryota</taxon>
        <taxon>Metazoa</taxon>
        <taxon>Spiralia</taxon>
        <taxon>Lophotrochozoa</taxon>
        <taxon>Mollusca</taxon>
        <taxon>Gastropoda</taxon>
        <taxon>Heterobranchia</taxon>
        <taxon>Euthyneura</taxon>
        <taxon>Panpulmonata</taxon>
        <taxon>Sacoglossa</taxon>
        <taxon>Placobranchoidea</taxon>
        <taxon>Plakobranchidae</taxon>
        <taxon>Plakobranchus</taxon>
    </lineage>
</organism>
<evidence type="ECO:0000313" key="3">
    <source>
        <dbReference type="Proteomes" id="UP000735302"/>
    </source>
</evidence>
<dbReference type="EMBL" id="BLXT01003735">
    <property type="protein sequence ID" value="GFO04046.1"/>
    <property type="molecule type" value="Genomic_DNA"/>
</dbReference>
<dbReference type="AlphaFoldDB" id="A0AAV3ZYM0"/>
<comment type="caution">
    <text evidence="2">The sequence shown here is derived from an EMBL/GenBank/DDBJ whole genome shotgun (WGS) entry which is preliminary data.</text>
</comment>
<accession>A0AAV3ZYM0</accession>
<sequence length="139" mass="15342">MQFRSLEARYLADGALMHLQLVEEATTYILQCQFNGAAIYEKRKNRRSSEVAVCSVHSQHDLRQTNIQRTVEPQERRGVTLLGRGQGAVNRSATGHDSRIGIDAPMTTQRQQGAEQEGQDKDEKGVSDAGVTNGITDVS</sequence>
<reference evidence="2 3" key="1">
    <citation type="journal article" date="2021" name="Elife">
        <title>Chloroplast acquisition without the gene transfer in kleptoplastic sea slugs, Plakobranchus ocellatus.</title>
        <authorList>
            <person name="Maeda T."/>
            <person name="Takahashi S."/>
            <person name="Yoshida T."/>
            <person name="Shimamura S."/>
            <person name="Takaki Y."/>
            <person name="Nagai Y."/>
            <person name="Toyoda A."/>
            <person name="Suzuki Y."/>
            <person name="Arimoto A."/>
            <person name="Ishii H."/>
            <person name="Satoh N."/>
            <person name="Nishiyama T."/>
            <person name="Hasebe M."/>
            <person name="Maruyama T."/>
            <person name="Minagawa J."/>
            <person name="Obokata J."/>
            <person name="Shigenobu S."/>
        </authorList>
    </citation>
    <scope>NUCLEOTIDE SEQUENCE [LARGE SCALE GENOMIC DNA]</scope>
</reference>
<gene>
    <name evidence="2" type="ORF">PoB_003055100</name>
</gene>